<keyword evidence="1 2" id="KW-0732">Signal</keyword>
<organism evidence="5 6">
    <name type="scientific">Undibacterium jejuense</name>
    <dbReference type="NCBI Taxonomy" id="1344949"/>
    <lineage>
        <taxon>Bacteria</taxon>
        <taxon>Pseudomonadati</taxon>
        <taxon>Pseudomonadota</taxon>
        <taxon>Betaproteobacteria</taxon>
        <taxon>Burkholderiales</taxon>
        <taxon>Oxalobacteraceae</taxon>
        <taxon>Undibacterium</taxon>
    </lineage>
</organism>
<proteinExistence type="inferred from homology"/>
<dbReference type="InterPro" id="IPR006179">
    <property type="entry name" value="5_nucleotidase/apyrase"/>
</dbReference>
<accession>A0A923KL79</accession>
<protein>
    <submittedName>
        <fullName evidence="5">Bifunctional metallophosphatase/5'-nucleotidase</fullName>
    </submittedName>
</protein>
<feature type="domain" description="5'-Nucleotidase C-terminal" evidence="4">
    <location>
        <begin position="385"/>
        <end position="535"/>
    </location>
</feature>
<feature type="signal peptide" evidence="2">
    <location>
        <begin position="1"/>
        <end position="28"/>
    </location>
</feature>
<dbReference type="Pfam" id="PF00149">
    <property type="entry name" value="Metallophos"/>
    <property type="match status" value="1"/>
</dbReference>
<dbReference type="InterPro" id="IPR008334">
    <property type="entry name" value="5'-Nucleotdase_C"/>
</dbReference>
<comment type="similarity">
    <text evidence="2">Belongs to the 5'-nucleotidase family.</text>
</comment>
<dbReference type="InterPro" id="IPR036907">
    <property type="entry name" value="5'-Nucleotdase_C_sf"/>
</dbReference>
<dbReference type="GO" id="GO:0030288">
    <property type="term" value="C:outer membrane-bounded periplasmic space"/>
    <property type="evidence" value="ECO:0007669"/>
    <property type="project" value="TreeGrafter"/>
</dbReference>
<gene>
    <name evidence="5" type="ORF">H8K32_11480</name>
</gene>
<keyword evidence="6" id="KW-1185">Reference proteome</keyword>
<evidence type="ECO:0000313" key="5">
    <source>
        <dbReference type="EMBL" id="MBC3862725.1"/>
    </source>
</evidence>
<evidence type="ECO:0000256" key="2">
    <source>
        <dbReference type="RuleBase" id="RU362119"/>
    </source>
</evidence>
<dbReference type="EMBL" id="JACOFV010000010">
    <property type="protein sequence ID" value="MBC3862725.1"/>
    <property type="molecule type" value="Genomic_DNA"/>
</dbReference>
<dbReference type="PROSITE" id="PS51257">
    <property type="entry name" value="PROKAR_LIPOPROTEIN"/>
    <property type="match status" value="1"/>
</dbReference>
<dbReference type="Gene3D" id="3.90.780.10">
    <property type="entry name" value="5'-Nucleotidase, C-terminal domain"/>
    <property type="match status" value="1"/>
</dbReference>
<evidence type="ECO:0000313" key="6">
    <source>
        <dbReference type="Proteomes" id="UP000634011"/>
    </source>
</evidence>
<comment type="caution">
    <text evidence="5">The sequence shown here is derived from an EMBL/GenBank/DDBJ whole genome shotgun (WGS) entry which is preliminary data.</text>
</comment>
<feature type="chain" id="PRO_5038170447" evidence="2">
    <location>
        <begin position="29"/>
        <end position="573"/>
    </location>
</feature>
<dbReference type="GO" id="GO:0008253">
    <property type="term" value="F:5'-nucleotidase activity"/>
    <property type="evidence" value="ECO:0007669"/>
    <property type="project" value="TreeGrafter"/>
</dbReference>
<evidence type="ECO:0000259" key="3">
    <source>
        <dbReference type="Pfam" id="PF00149"/>
    </source>
</evidence>
<dbReference type="InterPro" id="IPR029052">
    <property type="entry name" value="Metallo-depent_PP-like"/>
</dbReference>
<name>A0A923KL79_9BURK</name>
<dbReference type="Pfam" id="PF02872">
    <property type="entry name" value="5_nucleotid_C"/>
    <property type="match status" value="1"/>
</dbReference>
<reference evidence="5" key="1">
    <citation type="submission" date="2020-08" db="EMBL/GenBank/DDBJ databases">
        <title>Novel species isolated from subtropical streams in China.</title>
        <authorList>
            <person name="Lu H."/>
        </authorList>
    </citation>
    <scope>NUCLEOTIDE SEQUENCE</scope>
    <source>
        <strain evidence="5">KACC 12607</strain>
    </source>
</reference>
<dbReference type="InterPro" id="IPR004843">
    <property type="entry name" value="Calcineurin-like_PHP"/>
</dbReference>
<dbReference type="SUPFAM" id="SSF55816">
    <property type="entry name" value="5'-nucleotidase (syn. UDP-sugar hydrolase), C-terminal domain"/>
    <property type="match status" value="1"/>
</dbReference>
<evidence type="ECO:0000256" key="1">
    <source>
        <dbReference type="ARBA" id="ARBA00022729"/>
    </source>
</evidence>
<dbReference type="AlphaFoldDB" id="A0A923KL79"/>
<feature type="domain" description="Calcineurin-like phosphoesterase" evidence="3">
    <location>
        <begin position="43"/>
        <end position="297"/>
    </location>
</feature>
<keyword evidence="2" id="KW-0378">Hydrolase</keyword>
<dbReference type="Proteomes" id="UP000634011">
    <property type="component" value="Unassembled WGS sequence"/>
</dbReference>
<keyword evidence="2" id="KW-0547">Nucleotide-binding</keyword>
<dbReference type="Gene3D" id="3.60.21.10">
    <property type="match status" value="1"/>
</dbReference>
<dbReference type="PANTHER" id="PTHR11575">
    <property type="entry name" value="5'-NUCLEOTIDASE-RELATED"/>
    <property type="match status" value="1"/>
</dbReference>
<dbReference type="GO" id="GO:0008768">
    <property type="term" value="F:UDP-sugar diphosphatase activity"/>
    <property type="evidence" value="ECO:0007669"/>
    <property type="project" value="TreeGrafter"/>
</dbReference>
<dbReference type="SUPFAM" id="SSF56300">
    <property type="entry name" value="Metallo-dependent phosphatases"/>
    <property type="match status" value="1"/>
</dbReference>
<dbReference type="GO" id="GO:0000166">
    <property type="term" value="F:nucleotide binding"/>
    <property type="evidence" value="ECO:0007669"/>
    <property type="project" value="UniProtKB-KW"/>
</dbReference>
<sequence>MTLKKIKSMNAIQRISALMILAGLSACATSNFSQGTRYEDITIFSINDFHGNLQADQPVPYLASKPDVQHPGQFIKVPAGGYAYLASKLKERRAAVHASILVGAGDLMGASPMGSALLQDEPVIEALNQINLSVTAVGNHEFDRGPDELMRKIQGTCPTSGCSYMGFHGANYDYLGANVYQVGSNASWLKSYVIRQVGDVKVGFIGAVTSDVPNLVAGDAVKQLRFEDEASAINRYVPELQKQGVNAIVVLIHEGAMYKGNENDPSYRCEGLQGPIIDISKKLDKAINLVVSAHSHQGYTCKIDGRLVVQGRSYGAFLTESTLTIDKQTHQVVNVVAVNHLIDQQQITADPIAQKLVNQVTTQTAAMRLRPVVTLNKPLLRTSDAQHFDSPLGDVIADAHLYFASQLGNVDIAFMNQGGIRSDLPSGSQASPVNITFGDIYAVQPFGNMLIRMQLSGAQIMEILQQQWSDKTANEPKKLFASDSLSYSWKRGDASDIQISNVTIKGQPLNLNQEYTVVANNFLADGGDGFKVFKQGRNRQIIGRDLDALEAYLVSHGTAIDHGLNLNRVEHKQ</sequence>
<dbReference type="PANTHER" id="PTHR11575:SF24">
    <property type="entry name" value="5'-NUCLEOTIDASE"/>
    <property type="match status" value="1"/>
</dbReference>
<dbReference type="PRINTS" id="PR01607">
    <property type="entry name" value="APYRASEFAMLY"/>
</dbReference>
<evidence type="ECO:0000259" key="4">
    <source>
        <dbReference type="Pfam" id="PF02872"/>
    </source>
</evidence>
<dbReference type="GO" id="GO:0009166">
    <property type="term" value="P:nucleotide catabolic process"/>
    <property type="evidence" value="ECO:0007669"/>
    <property type="project" value="InterPro"/>
</dbReference>